<evidence type="ECO:0000313" key="10">
    <source>
        <dbReference type="EMBL" id="CAB4573966.1"/>
    </source>
</evidence>
<evidence type="ECO:0000259" key="7">
    <source>
        <dbReference type="PROSITE" id="PS51161"/>
    </source>
</evidence>
<dbReference type="HAMAP" id="MF_00440">
    <property type="entry name" value="NrdR"/>
    <property type="match status" value="1"/>
</dbReference>
<keyword evidence="1" id="KW-0678">Repressor</keyword>
<evidence type="ECO:0000313" key="12">
    <source>
        <dbReference type="EMBL" id="CAB4675843.1"/>
    </source>
</evidence>
<dbReference type="PANTHER" id="PTHR30455">
    <property type="entry name" value="TRANSCRIPTIONAL REPRESSOR NRDR"/>
    <property type="match status" value="1"/>
</dbReference>
<dbReference type="GO" id="GO:0045892">
    <property type="term" value="P:negative regulation of DNA-templated transcription"/>
    <property type="evidence" value="ECO:0007669"/>
    <property type="project" value="InterPro"/>
</dbReference>
<feature type="domain" description="ATP-cone" evidence="7">
    <location>
        <begin position="49"/>
        <end position="138"/>
    </location>
</feature>
<evidence type="ECO:0000313" key="8">
    <source>
        <dbReference type="EMBL" id="CAB4551026.1"/>
    </source>
</evidence>
<dbReference type="Pfam" id="PF22811">
    <property type="entry name" value="Zn_ribbon_NrdR"/>
    <property type="match status" value="1"/>
</dbReference>
<dbReference type="EMBL" id="CAEZTG010000106">
    <property type="protein sequence ID" value="CAB4570658.1"/>
    <property type="molecule type" value="Genomic_DNA"/>
</dbReference>
<dbReference type="GO" id="GO:0008270">
    <property type="term" value="F:zinc ion binding"/>
    <property type="evidence" value="ECO:0007669"/>
    <property type="project" value="InterPro"/>
</dbReference>
<accession>A0A6J6CI90</accession>
<reference evidence="8" key="1">
    <citation type="submission" date="2020-05" db="EMBL/GenBank/DDBJ databases">
        <authorList>
            <person name="Chiriac C."/>
            <person name="Salcher M."/>
            <person name="Ghai R."/>
            <person name="Kavagutti S V."/>
        </authorList>
    </citation>
    <scope>NUCLEOTIDE SEQUENCE</scope>
</reference>
<keyword evidence="6" id="KW-0804">Transcription</keyword>
<dbReference type="InterPro" id="IPR003796">
    <property type="entry name" value="RNR_NrdR-like"/>
</dbReference>
<dbReference type="PROSITE" id="PS51161">
    <property type="entry name" value="ATP_CONE"/>
    <property type="match status" value="1"/>
</dbReference>
<dbReference type="InterPro" id="IPR005144">
    <property type="entry name" value="ATP-cone_dom"/>
</dbReference>
<evidence type="ECO:0000256" key="5">
    <source>
        <dbReference type="ARBA" id="ARBA00023125"/>
    </source>
</evidence>
<dbReference type="EMBL" id="CAEZSU010000080">
    <property type="protein sequence ID" value="CAB4551026.1"/>
    <property type="molecule type" value="Genomic_DNA"/>
</dbReference>
<dbReference type="GO" id="GO:0005524">
    <property type="term" value="F:ATP binding"/>
    <property type="evidence" value="ECO:0007669"/>
    <property type="project" value="UniProtKB-KW"/>
</dbReference>
<keyword evidence="5" id="KW-0238">DNA-binding</keyword>
<dbReference type="NCBIfam" id="TIGR00244">
    <property type="entry name" value="transcriptional regulator NrdR"/>
    <property type="match status" value="1"/>
</dbReference>
<keyword evidence="3" id="KW-0067">ATP-binding</keyword>
<evidence type="ECO:0000256" key="3">
    <source>
        <dbReference type="ARBA" id="ARBA00022840"/>
    </source>
</evidence>
<dbReference type="GO" id="GO:0003677">
    <property type="term" value="F:DNA binding"/>
    <property type="evidence" value="ECO:0007669"/>
    <property type="project" value="UniProtKB-KW"/>
</dbReference>
<gene>
    <name evidence="8" type="ORF">UFOPK1495_00870</name>
    <name evidence="9" type="ORF">UFOPK1603_01137</name>
    <name evidence="10" type="ORF">UFOPK1711_00697</name>
    <name evidence="11" type="ORF">UFOPK2143_00680</name>
    <name evidence="12" type="ORF">UFOPK2350_00648</name>
</gene>
<dbReference type="PANTHER" id="PTHR30455:SF2">
    <property type="entry name" value="TRANSCRIPTIONAL REPRESSOR NRDR"/>
    <property type="match status" value="1"/>
</dbReference>
<keyword evidence="4" id="KW-0805">Transcription regulation</keyword>
<dbReference type="Pfam" id="PF03477">
    <property type="entry name" value="ATP-cone"/>
    <property type="match status" value="1"/>
</dbReference>
<evidence type="ECO:0000313" key="11">
    <source>
        <dbReference type="EMBL" id="CAB4641279.1"/>
    </source>
</evidence>
<dbReference type="EMBL" id="CAEZTR010000031">
    <property type="protein sequence ID" value="CAB4573966.1"/>
    <property type="molecule type" value="Genomic_DNA"/>
</dbReference>
<organism evidence="8">
    <name type="scientific">freshwater metagenome</name>
    <dbReference type="NCBI Taxonomy" id="449393"/>
    <lineage>
        <taxon>unclassified sequences</taxon>
        <taxon>metagenomes</taxon>
        <taxon>ecological metagenomes</taxon>
    </lineage>
</organism>
<evidence type="ECO:0000256" key="1">
    <source>
        <dbReference type="ARBA" id="ARBA00022491"/>
    </source>
</evidence>
<sequence>MRCPACAHLDDKVVDSRQSDDGDAIRRRRECLACGARFTTFERLELVPLMVLKRSGDRVPFEQAKIAEGIAAAAKGRPIEEGVIEQAAASIAEELRLLGPELTSEQVGFAVLEHLREIDHVAYMRFASVYKGFDDAADFQREITLLTKATEPKRHDSRA</sequence>
<keyword evidence="2" id="KW-0547">Nucleotide-binding</keyword>
<name>A0A6J6CI90_9ZZZZ</name>
<proteinExistence type="inferred from homology"/>
<evidence type="ECO:0000256" key="4">
    <source>
        <dbReference type="ARBA" id="ARBA00023015"/>
    </source>
</evidence>
<dbReference type="EMBL" id="CAEZXE010000043">
    <property type="protein sequence ID" value="CAB4675843.1"/>
    <property type="molecule type" value="Genomic_DNA"/>
</dbReference>
<dbReference type="InterPro" id="IPR055173">
    <property type="entry name" value="NrdR-like_N"/>
</dbReference>
<dbReference type="EMBL" id="CAEZVV010000028">
    <property type="protein sequence ID" value="CAB4641279.1"/>
    <property type="molecule type" value="Genomic_DNA"/>
</dbReference>
<evidence type="ECO:0000256" key="6">
    <source>
        <dbReference type="ARBA" id="ARBA00023163"/>
    </source>
</evidence>
<dbReference type="AlphaFoldDB" id="A0A6J6CI90"/>
<evidence type="ECO:0000256" key="2">
    <source>
        <dbReference type="ARBA" id="ARBA00022741"/>
    </source>
</evidence>
<evidence type="ECO:0000313" key="9">
    <source>
        <dbReference type="EMBL" id="CAB4570658.1"/>
    </source>
</evidence>
<protein>
    <submittedName>
        <fullName evidence="8">Unannotated protein</fullName>
    </submittedName>
</protein>